<dbReference type="InterPro" id="IPR036852">
    <property type="entry name" value="Peptidase_S8/S53_dom_sf"/>
</dbReference>
<accession>A0ABS5S1R1</accession>
<gene>
    <name evidence="9" type="ORF">KIV10_02885</name>
</gene>
<evidence type="ECO:0000259" key="8">
    <source>
        <dbReference type="Pfam" id="PF00082"/>
    </source>
</evidence>
<evidence type="ECO:0000256" key="2">
    <source>
        <dbReference type="ARBA" id="ARBA00022670"/>
    </source>
</evidence>
<keyword evidence="3 5" id="KW-0378">Hydrolase</keyword>
<reference evidence="9 10" key="1">
    <citation type="submission" date="2021-05" db="EMBL/GenBank/DDBJ databases">
        <title>Aequorivita echinoideorum JCM 30378 genome.</title>
        <authorList>
            <person name="Zhang H."/>
            <person name="Li C."/>
        </authorList>
    </citation>
    <scope>NUCLEOTIDE SEQUENCE [LARGE SCALE GENOMIC DNA]</scope>
    <source>
        <strain evidence="9 10">JCM30378</strain>
    </source>
</reference>
<name>A0ABS5S1R1_9FLAO</name>
<feature type="active site" description="Charge relay system" evidence="5">
    <location>
        <position position="90"/>
    </location>
</feature>
<evidence type="ECO:0000256" key="1">
    <source>
        <dbReference type="ARBA" id="ARBA00011073"/>
    </source>
</evidence>
<evidence type="ECO:0000256" key="3">
    <source>
        <dbReference type="ARBA" id="ARBA00022801"/>
    </source>
</evidence>
<dbReference type="Gene3D" id="3.40.50.200">
    <property type="entry name" value="Peptidase S8/S53 domain"/>
    <property type="match status" value="2"/>
</dbReference>
<feature type="domain" description="Peptidase S8/S53" evidence="8">
    <location>
        <begin position="267"/>
        <end position="513"/>
    </location>
</feature>
<organism evidence="9 10">
    <name type="scientific">Aequorivita echinoideorum</name>
    <dbReference type="NCBI Taxonomy" id="1549647"/>
    <lineage>
        <taxon>Bacteria</taxon>
        <taxon>Pseudomonadati</taxon>
        <taxon>Bacteroidota</taxon>
        <taxon>Flavobacteriia</taxon>
        <taxon>Flavobacteriales</taxon>
        <taxon>Flavobacteriaceae</taxon>
        <taxon>Aequorivita</taxon>
    </lineage>
</organism>
<feature type="active site" description="Charge relay system" evidence="5">
    <location>
        <position position="310"/>
    </location>
</feature>
<dbReference type="InterPro" id="IPR017308">
    <property type="entry name" value="Pept_S8_subtilisin_bacteroid"/>
</dbReference>
<feature type="chain" id="PRO_5047251887" evidence="7">
    <location>
        <begin position="29"/>
        <end position="556"/>
    </location>
</feature>
<dbReference type="InterPro" id="IPR023828">
    <property type="entry name" value="Peptidase_S8_Ser-AS"/>
</dbReference>
<feature type="active site" description="Charge relay system" evidence="5">
    <location>
        <position position="480"/>
    </location>
</feature>
<dbReference type="Pfam" id="PF00082">
    <property type="entry name" value="Peptidase_S8"/>
    <property type="match status" value="1"/>
</dbReference>
<dbReference type="EMBL" id="JAHCTB010000001">
    <property type="protein sequence ID" value="MBT0607119.1"/>
    <property type="molecule type" value="Genomic_DNA"/>
</dbReference>
<dbReference type="InterPro" id="IPR022398">
    <property type="entry name" value="Peptidase_S8_His-AS"/>
</dbReference>
<dbReference type="PANTHER" id="PTHR43399">
    <property type="entry name" value="SUBTILISIN-RELATED"/>
    <property type="match status" value="1"/>
</dbReference>
<dbReference type="PROSITE" id="PS51257">
    <property type="entry name" value="PROKAR_LIPOPROTEIN"/>
    <property type="match status" value="1"/>
</dbReference>
<dbReference type="InterPro" id="IPR000209">
    <property type="entry name" value="Peptidase_S8/S53_dom"/>
</dbReference>
<keyword evidence="4 5" id="KW-0720">Serine protease</keyword>
<keyword evidence="10" id="KW-1185">Reference proteome</keyword>
<dbReference type="PRINTS" id="PR00723">
    <property type="entry name" value="SUBTILISIN"/>
</dbReference>
<evidence type="ECO:0000256" key="6">
    <source>
        <dbReference type="RuleBase" id="RU003355"/>
    </source>
</evidence>
<dbReference type="InterPro" id="IPR023827">
    <property type="entry name" value="Peptidase_S8_Asp-AS"/>
</dbReference>
<dbReference type="PROSITE" id="PS51892">
    <property type="entry name" value="SUBTILASE"/>
    <property type="match status" value="1"/>
</dbReference>
<dbReference type="RefSeq" id="WP_214111979.1">
    <property type="nucleotide sequence ID" value="NZ_JAHCTB010000001.1"/>
</dbReference>
<dbReference type="PANTHER" id="PTHR43399:SF4">
    <property type="entry name" value="CELL WALL-ASSOCIATED PROTEASE"/>
    <property type="match status" value="1"/>
</dbReference>
<evidence type="ECO:0000256" key="7">
    <source>
        <dbReference type="SAM" id="SignalP"/>
    </source>
</evidence>
<evidence type="ECO:0000313" key="9">
    <source>
        <dbReference type="EMBL" id="MBT0607119.1"/>
    </source>
</evidence>
<dbReference type="Proteomes" id="UP001297092">
    <property type="component" value="Unassembled WGS sequence"/>
</dbReference>
<dbReference type="InterPro" id="IPR015500">
    <property type="entry name" value="Peptidase_S8_subtilisin-rel"/>
</dbReference>
<feature type="signal peptide" evidence="7">
    <location>
        <begin position="1"/>
        <end position="28"/>
    </location>
</feature>
<dbReference type="PROSITE" id="PS00137">
    <property type="entry name" value="SUBTILASE_HIS"/>
    <property type="match status" value="1"/>
</dbReference>
<dbReference type="CDD" id="cd07483">
    <property type="entry name" value="Peptidases_S8_Subtilisin_Novo-like"/>
    <property type="match status" value="1"/>
</dbReference>
<comment type="caution">
    <text evidence="9">The sequence shown here is derived from an EMBL/GenBank/DDBJ whole genome shotgun (WGS) entry which is preliminary data.</text>
</comment>
<proteinExistence type="inferred from homology"/>
<dbReference type="PROSITE" id="PS00138">
    <property type="entry name" value="SUBTILASE_SER"/>
    <property type="match status" value="1"/>
</dbReference>
<dbReference type="PROSITE" id="PS00136">
    <property type="entry name" value="SUBTILASE_ASP"/>
    <property type="match status" value="1"/>
</dbReference>
<dbReference type="SUPFAM" id="SSF52743">
    <property type="entry name" value="Subtilisin-like"/>
    <property type="match status" value="1"/>
</dbReference>
<evidence type="ECO:0000256" key="5">
    <source>
        <dbReference type="PROSITE-ProRule" id="PRU01240"/>
    </source>
</evidence>
<dbReference type="PIRSF" id="PIRSF037892">
    <property type="entry name" value="Subtilisin_rel_SRU_0565"/>
    <property type="match status" value="1"/>
</dbReference>
<keyword evidence="2 5" id="KW-0645">Protease</keyword>
<evidence type="ECO:0000313" key="10">
    <source>
        <dbReference type="Proteomes" id="UP001297092"/>
    </source>
</evidence>
<evidence type="ECO:0000256" key="4">
    <source>
        <dbReference type="ARBA" id="ARBA00022825"/>
    </source>
</evidence>
<dbReference type="InterPro" id="IPR051048">
    <property type="entry name" value="Peptidase_S8/S53_subtilisin"/>
</dbReference>
<comment type="similarity">
    <text evidence="1 5 6">Belongs to the peptidase S8 family.</text>
</comment>
<dbReference type="InterPro" id="IPR034080">
    <property type="entry name" value="Protease_P7-like_dom"/>
</dbReference>
<keyword evidence="7" id="KW-0732">Signal</keyword>
<sequence length="556" mass="60513">MKTIKHTIFAVAAAAALASCGSSAPAITATPIENIASVTSKKAELTEAQLKNWPAMDLVTDTVPGMSVEKAYNEIIKNRKGETVIVGVIDSGVDIDHEDLKSVLWTNPNEIAGNGIDDDKNGYVDDVHGWNFLGDITGENMEFVRYIRTLGPKYEGKDESSISAADRKEFAIFQKAKAEYDTEFAETNAGKQRYEQILEQLVPAHENISKKLGKEDYTQEDLQNISNPSAEEQQQIAMLSQMLNFDKTVPSVVKQLQGGVKYFNGRLDTHFNTTTDFRSVLGDDPNDIKDAYYGNNEVYGPDPTRDNVKHGTHVAGIIAAQRSNGIGMDGVANNVQIMTVRAVPDGDEYDKDIALAIRYAVDNGAKVLNTSFGKYYSPHADWVYDAIKYAAKKDVLIVNAAGNDALDLDTVAIYPNDQIDNSAEMADSFLTVGALNYSYGSDLVASFSNYGKINVDVFAPGVKIYATTPLSTYEYLQGTSMASPEVAGIAAMIRSYYPKLSAKQVKKIIMDSGIAVNKQVALGGEDSNTKSFSEISASGKIANLYNALIMADKMSR</sequence>
<protein>
    <submittedName>
        <fullName evidence="9">S8 family peptidase</fullName>
    </submittedName>
</protein>